<comment type="cofactor">
    <cofactor evidence="1">
        <name>Mg(2+)</name>
        <dbReference type="ChEBI" id="CHEBI:18420"/>
    </cofactor>
</comment>
<dbReference type="OrthoDB" id="392925at2759"/>
<proteinExistence type="inferred from homology"/>
<evidence type="ECO:0000256" key="4">
    <source>
        <dbReference type="ARBA" id="ARBA00022723"/>
    </source>
</evidence>
<dbReference type="Proteomes" id="UP000677803">
    <property type="component" value="Unassembled WGS sequence"/>
</dbReference>
<evidence type="ECO:0000256" key="8">
    <source>
        <dbReference type="ARBA" id="ARBA00022833"/>
    </source>
</evidence>
<reference evidence="13" key="1">
    <citation type="submission" date="2021-05" db="EMBL/GenBank/DDBJ databases">
        <authorList>
            <person name="Tigano A."/>
        </authorList>
    </citation>
    <scope>NUCLEOTIDE SEQUENCE</scope>
</reference>
<dbReference type="GO" id="GO:0016787">
    <property type="term" value="F:hydrolase activity"/>
    <property type="evidence" value="ECO:0007669"/>
    <property type="project" value="UniProtKB-KW"/>
</dbReference>
<feature type="domain" description="C3H1-type" evidence="12">
    <location>
        <begin position="327"/>
        <end position="352"/>
    </location>
</feature>
<evidence type="ECO:0000256" key="1">
    <source>
        <dbReference type="ARBA" id="ARBA00001946"/>
    </source>
</evidence>
<dbReference type="InterPro" id="IPR040546">
    <property type="entry name" value="Rege-1_UBA-like"/>
</dbReference>
<evidence type="ECO:0000256" key="5">
    <source>
        <dbReference type="ARBA" id="ARBA00022759"/>
    </source>
</evidence>
<feature type="zinc finger region" description="C3H1-type" evidence="10">
    <location>
        <begin position="327"/>
        <end position="352"/>
    </location>
</feature>
<feature type="region of interest" description="Disordered" evidence="11">
    <location>
        <begin position="113"/>
        <end position="158"/>
    </location>
</feature>
<dbReference type="GO" id="GO:0003729">
    <property type="term" value="F:mRNA binding"/>
    <property type="evidence" value="ECO:0007669"/>
    <property type="project" value="TreeGrafter"/>
</dbReference>
<dbReference type="EMBL" id="CAJRST010038888">
    <property type="protein sequence ID" value="CAG6014741.1"/>
    <property type="molecule type" value="Genomic_DNA"/>
</dbReference>
<dbReference type="Pfam" id="PF11977">
    <property type="entry name" value="RNase_Zc3h12a"/>
    <property type="match status" value="1"/>
</dbReference>
<dbReference type="FunFam" id="3.40.50.11980:FF:000001">
    <property type="entry name" value="ZC3H12A isoform 1"/>
    <property type="match status" value="1"/>
</dbReference>
<dbReference type="InterPro" id="IPR021869">
    <property type="entry name" value="RNase_Zc3h12_NYN"/>
</dbReference>
<evidence type="ECO:0000313" key="14">
    <source>
        <dbReference type="Proteomes" id="UP000677803"/>
    </source>
</evidence>
<dbReference type="AlphaFoldDB" id="A0A8S4BTU7"/>
<dbReference type="GO" id="GO:0061158">
    <property type="term" value="P:3'-UTR-mediated mRNA destabilization"/>
    <property type="evidence" value="ECO:0007669"/>
    <property type="project" value="TreeGrafter"/>
</dbReference>
<evidence type="ECO:0000256" key="6">
    <source>
        <dbReference type="ARBA" id="ARBA00022771"/>
    </source>
</evidence>
<accession>A0A8S4BTU7</accession>
<evidence type="ECO:0000256" key="9">
    <source>
        <dbReference type="ARBA" id="ARBA00022842"/>
    </source>
</evidence>
<keyword evidence="4 10" id="KW-0479">Metal-binding</keyword>
<keyword evidence="6 10" id="KW-0863">Zinc-finger</keyword>
<dbReference type="PROSITE" id="PS50103">
    <property type="entry name" value="ZF_C3H1"/>
    <property type="match status" value="1"/>
</dbReference>
<dbReference type="GO" id="GO:0036464">
    <property type="term" value="C:cytoplasmic ribonucleoprotein granule"/>
    <property type="evidence" value="ECO:0007669"/>
    <property type="project" value="TreeGrafter"/>
</dbReference>
<dbReference type="GO" id="GO:0005634">
    <property type="term" value="C:nucleus"/>
    <property type="evidence" value="ECO:0007669"/>
    <property type="project" value="TreeGrafter"/>
</dbReference>
<sequence length="678" mass="77242">MQREIFTFISLPAIKHCRLEEKEQWGQRDTLSHSETRKKLLLPSQKKLRSLRMDQVLPSQNSISGLPEPDNEELQHRVDSFRKLGYSMSEVKAALSKLGLNTDTNSVLGELVRSRTSNAPVPLESDKRSLSPKDPLLPPSLALKPSRIPTQPRDRQTADTELRPIIIDGSNVAMSHGNKEVFSCRGIQLAVDFFLDRGHNSITVFVPSWRKEQPRADSPLKDQHILLELEKQKIVVFTPSRRVGGKRVVCYDDRFIVKLAHESDGVIVSNDTYRDLQGERPEWKKCIEERLLMYSFVNDKFMPPDDPLGRHGPTLDNFLRKKPLPVEQKRQLCPYDKKCTYGIKCKFFHPERANQSYLSLADELREKAQISTVKEEKNARYSPKHIQPDHEPPHNVCPHPQDTQLPINQKNPSLPGQVNEHANRNKLQHWEELKNSSSYAPAVTGSFCQNDWPGLHSVQNPYYANLSHDYLDSGFGSFDSHYSDISSSHCNSQRLRSQCQSTLTGPQHASLHLDINTTNQPCRCCSHVHQHHHGNSKPKGQPAYDAYPPHILGHNVPLPHSLPNQLLYNGAPHLQQNYWSDPYQGFPQAMTARGFSPLVQSSHSNSSCCYKEQPYQTWGHQHPPSVASDPQRSELRKKLQAIFNPHQVDTVMEMFPHLTDAEKLAAEILNLKVCRGIF</sequence>
<dbReference type="PANTHER" id="PTHR12876:SF10">
    <property type="entry name" value="ENDORIBONUCLEASE ZC3H12A"/>
    <property type="match status" value="1"/>
</dbReference>
<evidence type="ECO:0000259" key="12">
    <source>
        <dbReference type="PROSITE" id="PS50103"/>
    </source>
</evidence>
<dbReference type="PANTHER" id="PTHR12876">
    <property type="entry name" value="N4BP1-RELATED"/>
    <property type="match status" value="1"/>
</dbReference>
<protein>
    <submittedName>
        <fullName evidence="13">(Atlantic silverside) hypothetical protein</fullName>
    </submittedName>
</protein>
<organism evidence="13 14">
    <name type="scientific">Menidia menidia</name>
    <name type="common">Atlantic silverside</name>
    <dbReference type="NCBI Taxonomy" id="238744"/>
    <lineage>
        <taxon>Eukaryota</taxon>
        <taxon>Metazoa</taxon>
        <taxon>Chordata</taxon>
        <taxon>Craniata</taxon>
        <taxon>Vertebrata</taxon>
        <taxon>Euteleostomi</taxon>
        <taxon>Actinopterygii</taxon>
        <taxon>Neopterygii</taxon>
        <taxon>Teleostei</taxon>
        <taxon>Neoteleostei</taxon>
        <taxon>Acanthomorphata</taxon>
        <taxon>Ovalentaria</taxon>
        <taxon>Atherinomorphae</taxon>
        <taxon>Atheriniformes</taxon>
        <taxon>Atherinopsidae</taxon>
        <taxon>Menidiinae</taxon>
        <taxon>Menidia</taxon>
    </lineage>
</organism>
<dbReference type="Pfam" id="PF18039">
    <property type="entry name" value="UBA_6"/>
    <property type="match status" value="1"/>
</dbReference>
<evidence type="ECO:0000256" key="11">
    <source>
        <dbReference type="SAM" id="MobiDB-lite"/>
    </source>
</evidence>
<dbReference type="GO" id="GO:0008270">
    <property type="term" value="F:zinc ion binding"/>
    <property type="evidence" value="ECO:0007669"/>
    <property type="project" value="UniProtKB-KW"/>
</dbReference>
<dbReference type="InterPro" id="IPR051101">
    <property type="entry name" value="ZC3H12/N4BP1_RNase_Reg"/>
</dbReference>
<comment type="caution">
    <text evidence="13">The sequence shown here is derived from an EMBL/GenBank/DDBJ whole genome shotgun (WGS) entry which is preliminary data.</text>
</comment>
<evidence type="ECO:0000313" key="13">
    <source>
        <dbReference type="EMBL" id="CAG6014741.1"/>
    </source>
</evidence>
<comment type="similarity">
    <text evidence="2">Belongs to the ZC3H12 family.</text>
</comment>
<keyword evidence="9" id="KW-0460">Magnesium</keyword>
<evidence type="ECO:0000256" key="3">
    <source>
        <dbReference type="ARBA" id="ARBA00022722"/>
    </source>
</evidence>
<feature type="region of interest" description="Disordered" evidence="11">
    <location>
        <begin position="372"/>
        <end position="393"/>
    </location>
</feature>
<dbReference type="InterPro" id="IPR040757">
    <property type="entry name" value="Regnase_1/ZC3H12_C"/>
</dbReference>
<keyword evidence="8 10" id="KW-0862">Zinc</keyword>
<evidence type="ECO:0000256" key="10">
    <source>
        <dbReference type="PROSITE-ProRule" id="PRU00723"/>
    </source>
</evidence>
<dbReference type="GO" id="GO:0004521">
    <property type="term" value="F:RNA endonuclease activity"/>
    <property type="evidence" value="ECO:0007669"/>
    <property type="project" value="TreeGrafter"/>
</dbReference>
<name>A0A8S4BTU7_9TELE</name>
<evidence type="ECO:0000256" key="7">
    <source>
        <dbReference type="ARBA" id="ARBA00022801"/>
    </source>
</evidence>
<dbReference type="CDD" id="cd18729">
    <property type="entry name" value="PIN_Zc3h12-like"/>
    <property type="match status" value="1"/>
</dbReference>
<keyword evidence="5" id="KW-0255">Endonuclease</keyword>
<evidence type="ECO:0000256" key="2">
    <source>
        <dbReference type="ARBA" id="ARBA00010922"/>
    </source>
</evidence>
<dbReference type="Gene3D" id="3.40.50.11980">
    <property type="match status" value="1"/>
</dbReference>
<dbReference type="InterPro" id="IPR000571">
    <property type="entry name" value="Znf_CCCH"/>
</dbReference>
<dbReference type="Pfam" id="PF18561">
    <property type="entry name" value="Regnase_1_C"/>
    <property type="match status" value="1"/>
</dbReference>
<keyword evidence="14" id="KW-1185">Reference proteome</keyword>
<keyword evidence="7" id="KW-0378">Hydrolase</keyword>
<gene>
    <name evidence="13" type="ORF">MMEN_LOCUS19360</name>
</gene>
<keyword evidence="3" id="KW-0540">Nuclease</keyword>